<dbReference type="Gene3D" id="6.10.250.690">
    <property type="match status" value="1"/>
</dbReference>
<evidence type="ECO:0000256" key="3">
    <source>
        <dbReference type="ARBA" id="ARBA00023012"/>
    </source>
</evidence>
<evidence type="ECO:0000256" key="7">
    <source>
        <dbReference type="ARBA" id="ARBA00024867"/>
    </source>
</evidence>
<dbReference type="SMART" id="SM00448">
    <property type="entry name" value="REC"/>
    <property type="match status" value="1"/>
</dbReference>
<dbReference type="PROSITE" id="PS51755">
    <property type="entry name" value="OMPR_PHOB"/>
    <property type="match status" value="1"/>
</dbReference>
<keyword evidence="3" id="KW-0902">Two-component regulatory system</keyword>
<feature type="modified residue" description="4-aspartylphosphate" evidence="8">
    <location>
        <position position="50"/>
    </location>
</feature>
<keyword evidence="6" id="KW-0804">Transcription</keyword>
<dbReference type="InterPro" id="IPR001867">
    <property type="entry name" value="OmpR/PhoB-type_DNA-bd"/>
</dbReference>
<keyword evidence="13" id="KW-1185">Reference proteome</keyword>
<dbReference type="EMBL" id="JACSRA010000029">
    <property type="protein sequence ID" value="MBD7912811.1"/>
    <property type="molecule type" value="Genomic_DNA"/>
</dbReference>
<gene>
    <name evidence="12" type="ORF">H9661_15780</name>
</gene>
<keyword evidence="4" id="KW-0805">Transcription regulation</keyword>
<evidence type="ECO:0000313" key="13">
    <source>
        <dbReference type="Proteomes" id="UP000627781"/>
    </source>
</evidence>
<keyword evidence="2 8" id="KW-0597">Phosphoprotein</keyword>
<dbReference type="InterPro" id="IPR039420">
    <property type="entry name" value="WalR-like"/>
</dbReference>
<comment type="function">
    <text evidence="7">May play the central regulatory role in sporulation. It may be an element of the effector pathway responsible for the activation of sporulation genes in response to nutritional stress. Spo0A may act in concert with spo0H (a sigma factor) to control the expression of some genes that are critical to the sporulation process.</text>
</comment>
<reference evidence="12 13" key="1">
    <citation type="submission" date="2020-08" db="EMBL/GenBank/DDBJ databases">
        <title>A Genomic Blueprint of the Chicken Gut Microbiome.</title>
        <authorList>
            <person name="Gilroy R."/>
            <person name="Ravi A."/>
            <person name="Getino M."/>
            <person name="Pursley I."/>
            <person name="Horton D.L."/>
            <person name="Alikhan N.-F."/>
            <person name="Baker D."/>
            <person name="Gharbi K."/>
            <person name="Hall N."/>
            <person name="Watson M."/>
            <person name="Adriaenssens E.M."/>
            <person name="Foster-Nyarko E."/>
            <person name="Jarju S."/>
            <person name="Secka A."/>
            <person name="Antonio M."/>
            <person name="Oren A."/>
            <person name="Chaudhuri R."/>
            <person name="La Ragione R.M."/>
            <person name="Hildebrand F."/>
            <person name="Pallen M.J."/>
        </authorList>
    </citation>
    <scope>NUCLEOTIDE SEQUENCE [LARGE SCALE GENOMIC DNA]</scope>
    <source>
        <strain evidence="12 13">Sa3CVN1</strain>
    </source>
</reference>
<feature type="DNA-binding region" description="OmpR/PhoB-type" evidence="9">
    <location>
        <begin position="124"/>
        <end position="222"/>
    </location>
</feature>
<dbReference type="CDD" id="cd00383">
    <property type="entry name" value="trans_reg_C"/>
    <property type="match status" value="1"/>
</dbReference>
<dbReference type="Proteomes" id="UP000627781">
    <property type="component" value="Unassembled WGS sequence"/>
</dbReference>
<dbReference type="Pfam" id="PF00486">
    <property type="entry name" value="Trans_reg_C"/>
    <property type="match status" value="1"/>
</dbReference>
<keyword evidence="5 9" id="KW-0238">DNA-binding</keyword>
<dbReference type="SMART" id="SM00862">
    <property type="entry name" value="Trans_reg_C"/>
    <property type="match status" value="1"/>
</dbReference>
<name>A0ABR8PXC9_9CLOT</name>
<dbReference type="PANTHER" id="PTHR48111">
    <property type="entry name" value="REGULATOR OF RPOS"/>
    <property type="match status" value="1"/>
</dbReference>
<sequence>MKLLVVEDDEFILESIKCVLEEEFQVDVSMNGEEGLFLAKQDIYDLIILDIMLPDMDGFSILKNLKAVGINTPVLLLSAKGAADDRIKGLSLGADDYLTKPFHIEELVLRVKAILRRYGQIHEENSVSFMELSLIHRTKQVFIKDEEIKMQVKQFNLLEYLILNEGTILLKEQIYDRIWGLESDTTLEIVEVYIHNIRKKLMKYGYDKYIKTIRGVGYLLQETEK</sequence>
<dbReference type="InterPro" id="IPR011006">
    <property type="entry name" value="CheY-like_superfamily"/>
</dbReference>
<evidence type="ECO:0000256" key="6">
    <source>
        <dbReference type="ARBA" id="ARBA00023163"/>
    </source>
</evidence>
<dbReference type="RefSeq" id="WP_191769686.1">
    <property type="nucleotide sequence ID" value="NZ_JACSRA010000029.1"/>
</dbReference>
<feature type="domain" description="Response regulatory" evidence="10">
    <location>
        <begin position="2"/>
        <end position="115"/>
    </location>
</feature>
<dbReference type="InterPro" id="IPR001789">
    <property type="entry name" value="Sig_transdc_resp-reg_receiver"/>
</dbReference>
<evidence type="ECO:0000256" key="8">
    <source>
        <dbReference type="PROSITE-ProRule" id="PRU00169"/>
    </source>
</evidence>
<dbReference type="Gene3D" id="1.10.10.10">
    <property type="entry name" value="Winged helix-like DNA-binding domain superfamily/Winged helix DNA-binding domain"/>
    <property type="match status" value="1"/>
</dbReference>
<dbReference type="Gene3D" id="3.40.50.2300">
    <property type="match status" value="1"/>
</dbReference>
<evidence type="ECO:0000256" key="4">
    <source>
        <dbReference type="ARBA" id="ARBA00023015"/>
    </source>
</evidence>
<protein>
    <recommendedName>
        <fullName evidence="1">Stage 0 sporulation protein A homolog</fullName>
    </recommendedName>
</protein>
<dbReference type="InterPro" id="IPR036388">
    <property type="entry name" value="WH-like_DNA-bd_sf"/>
</dbReference>
<evidence type="ECO:0000256" key="1">
    <source>
        <dbReference type="ARBA" id="ARBA00018672"/>
    </source>
</evidence>
<evidence type="ECO:0000313" key="12">
    <source>
        <dbReference type="EMBL" id="MBD7912811.1"/>
    </source>
</evidence>
<proteinExistence type="predicted"/>
<organism evidence="12 13">
    <name type="scientific">Clostridium cibarium</name>
    <dbReference type="NCBI Taxonomy" id="2762247"/>
    <lineage>
        <taxon>Bacteria</taxon>
        <taxon>Bacillati</taxon>
        <taxon>Bacillota</taxon>
        <taxon>Clostridia</taxon>
        <taxon>Eubacteriales</taxon>
        <taxon>Clostridiaceae</taxon>
        <taxon>Clostridium</taxon>
    </lineage>
</organism>
<dbReference type="Pfam" id="PF00072">
    <property type="entry name" value="Response_reg"/>
    <property type="match status" value="1"/>
</dbReference>
<evidence type="ECO:0000259" key="10">
    <source>
        <dbReference type="PROSITE" id="PS50110"/>
    </source>
</evidence>
<feature type="domain" description="OmpR/PhoB-type" evidence="11">
    <location>
        <begin position="124"/>
        <end position="222"/>
    </location>
</feature>
<accession>A0ABR8PXC9</accession>
<evidence type="ECO:0000256" key="9">
    <source>
        <dbReference type="PROSITE-ProRule" id="PRU01091"/>
    </source>
</evidence>
<evidence type="ECO:0000256" key="5">
    <source>
        <dbReference type="ARBA" id="ARBA00023125"/>
    </source>
</evidence>
<comment type="caution">
    <text evidence="12">The sequence shown here is derived from an EMBL/GenBank/DDBJ whole genome shotgun (WGS) entry which is preliminary data.</text>
</comment>
<dbReference type="SUPFAM" id="SSF52172">
    <property type="entry name" value="CheY-like"/>
    <property type="match status" value="1"/>
</dbReference>
<evidence type="ECO:0000256" key="2">
    <source>
        <dbReference type="ARBA" id="ARBA00022553"/>
    </source>
</evidence>
<dbReference type="PROSITE" id="PS50110">
    <property type="entry name" value="RESPONSE_REGULATORY"/>
    <property type="match status" value="1"/>
</dbReference>
<evidence type="ECO:0000259" key="11">
    <source>
        <dbReference type="PROSITE" id="PS51755"/>
    </source>
</evidence>
<dbReference type="PANTHER" id="PTHR48111:SF22">
    <property type="entry name" value="REGULATOR OF RPOS"/>
    <property type="match status" value="1"/>
</dbReference>